<protein>
    <submittedName>
        <fullName evidence="5">Transcriptional regulator, MarR family</fullName>
    </submittedName>
</protein>
<reference evidence="6" key="1">
    <citation type="submission" date="2016-10" db="EMBL/GenBank/DDBJ databases">
        <authorList>
            <person name="Varghese N."/>
            <person name="Submissions S."/>
        </authorList>
    </citation>
    <scope>NUCLEOTIDE SEQUENCE [LARGE SCALE GENOMIC DNA]</scope>
    <source>
        <strain evidence="6">2SM5</strain>
    </source>
</reference>
<sequence length="141" mass="15680">MKHRFLADPLQQLTHAYRSHMRRAMQASGVDLPVTHVRAMKGVALIPKCTAQLLAVRMQRDKAQVTRVLNELLGAGLIVKRGNPEDGRSQLLELSAEGQALMLHVAELESATAERMTRGLSEEQIEAFIRTANQITDNLND</sequence>
<evidence type="ECO:0000256" key="2">
    <source>
        <dbReference type="ARBA" id="ARBA00023125"/>
    </source>
</evidence>
<evidence type="ECO:0000256" key="3">
    <source>
        <dbReference type="ARBA" id="ARBA00023163"/>
    </source>
</evidence>
<name>A0A1H1TJ64_9GAMM</name>
<dbReference type="InterPro" id="IPR036390">
    <property type="entry name" value="WH_DNA-bd_sf"/>
</dbReference>
<dbReference type="EMBL" id="LT629748">
    <property type="protein sequence ID" value="SDS60355.1"/>
    <property type="molecule type" value="Genomic_DNA"/>
</dbReference>
<dbReference type="InterPro" id="IPR023187">
    <property type="entry name" value="Tscrpt_reg_MarR-type_CS"/>
</dbReference>
<evidence type="ECO:0000256" key="1">
    <source>
        <dbReference type="ARBA" id="ARBA00023015"/>
    </source>
</evidence>
<dbReference type="InterPro" id="IPR036388">
    <property type="entry name" value="WH-like_DNA-bd_sf"/>
</dbReference>
<dbReference type="InterPro" id="IPR039422">
    <property type="entry name" value="MarR/SlyA-like"/>
</dbReference>
<dbReference type="Proteomes" id="UP000243426">
    <property type="component" value="Chromosome I"/>
</dbReference>
<dbReference type="GO" id="GO:0003700">
    <property type="term" value="F:DNA-binding transcription factor activity"/>
    <property type="evidence" value="ECO:0007669"/>
    <property type="project" value="InterPro"/>
</dbReference>
<dbReference type="GO" id="GO:0006950">
    <property type="term" value="P:response to stress"/>
    <property type="evidence" value="ECO:0007669"/>
    <property type="project" value="TreeGrafter"/>
</dbReference>
<keyword evidence="2" id="KW-0238">DNA-binding</keyword>
<keyword evidence="6" id="KW-1185">Reference proteome</keyword>
<evidence type="ECO:0000313" key="6">
    <source>
        <dbReference type="Proteomes" id="UP000243426"/>
    </source>
</evidence>
<dbReference type="OrthoDB" id="6196575at2"/>
<dbReference type="STRING" id="797277.SAMN05216198_2323"/>
<dbReference type="SMART" id="SM00347">
    <property type="entry name" value="HTH_MARR"/>
    <property type="match status" value="1"/>
</dbReference>
<dbReference type="Pfam" id="PF12802">
    <property type="entry name" value="MarR_2"/>
    <property type="match status" value="1"/>
</dbReference>
<dbReference type="PROSITE" id="PS01117">
    <property type="entry name" value="HTH_MARR_1"/>
    <property type="match status" value="1"/>
</dbReference>
<organism evidence="5 6">
    <name type="scientific">Halopseudomonas litoralis</name>
    <dbReference type="NCBI Taxonomy" id="797277"/>
    <lineage>
        <taxon>Bacteria</taxon>
        <taxon>Pseudomonadati</taxon>
        <taxon>Pseudomonadota</taxon>
        <taxon>Gammaproteobacteria</taxon>
        <taxon>Pseudomonadales</taxon>
        <taxon>Pseudomonadaceae</taxon>
        <taxon>Halopseudomonas</taxon>
    </lineage>
</organism>
<evidence type="ECO:0000313" key="5">
    <source>
        <dbReference type="EMBL" id="SDS60355.1"/>
    </source>
</evidence>
<dbReference type="PANTHER" id="PTHR33164">
    <property type="entry name" value="TRANSCRIPTIONAL REGULATOR, MARR FAMILY"/>
    <property type="match status" value="1"/>
</dbReference>
<accession>A0A1H1TJ64</accession>
<dbReference type="PRINTS" id="PR00598">
    <property type="entry name" value="HTHMARR"/>
</dbReference>
<dbReference type="GO" id="GO:0003677">
    <property type="term" value="F:DNA binding"/>
    <property type="evidence" value="ECO:0007669"/>
    <property type="project" value="UniProtKB-KW"/>
</dbReference>
<dbReference type="PROSITE" id="PS50995">
    <property type="entry name" value="HTH_MARR_2"/>
    <property type="match status" value="1"/>
</dbReference>
<dbReference type="PANTHER" id="PTHR33164:SF43">
    <property type="entry name" value="HTH-TYPE TRANSCRIPTIONAL REPRESSOR YETL"/>
    <property type="match status" value="1"/>
</dbReference>
<proteinExistence type="predicted"/>
<dbReference type="InterPro" id="IPR000835">
    <property type="entry name" value="HTH_MarR-typ"/>
</dbReference>
<evidence type="ECO:0000259" key="4">
    <source>
        <dbReference type="PROSITE" id="PS50995"/>
    </source>
</evidence>
<feature type="domain" description="HTH marR-type" evidence="4">
    <location>
        <begin position="3"/>
        <end position="137"/>
    </location>
</feature>
<keyword evidence="1" id="KW-0805">Transcription regulation</keyword>
<keyword evidence="3" id="KW-0804">Transcription</keyword>
<gene>
    <name evidence="5" type="ORF">SAMN05216198_2323</name>
</gene>
<dbReference type="SUPFAM" id="SSF46785">
    <property type="entry name" value="Winged helix' DNA-binding domain"/>
    <property type="match status" value="1"/>
</dbReference>
<dbReference type="AlphaFoldDB" id="A0A1H1TJ64"/>
<dbReference type="Gene3D" id="1.10.10.10">
    <property type="entry name" value="Winged helix-like DNA-binding domain superfamily/Winged helix DNA-binding domain"/>
    <property type="match status" value="1"/>
</dbReference>